<dbReference type="PROSITE" id="PS51371">
    <property type="entry name" value="CBS"/>
    <property type="match status" value="2"/>
</dbReference>
<gene>
    <name evidence="4" type="ORF">A3C16_01100</name>
</gene>
<dbReference type="CDD" id="cd04586">
    <property type="entry name" value="CBS_pair_BON_assoc"/>
    <property type="match status" value="1"/>
</dbReference>
<feature type="domain" description="CBS" evidence="3">
    <location>
        <begin position="10"/>
        <end position="68"/>
    </location>
</feature>
<evidence type="ECO:0000256" key="1">
    <source>
        <dbReference type="ARBA" id="ARBA00023122"/>
    </source>
</evidence>
<organism evidence="4 5">
    <name type="scientific">Candidatus Sungbacteria bacterium RIFCSPHIGHO2_02_FULL_51_29</name>
    <dbReference type="NCBI Taxonomy" id="1802273"/>
    <lineage>
        <taxon>Bacteria</taxon>
        <taxon>Candidatus Sungiibacteriota</taxon>
    </lineage>
</organism>
<dbReference type="SMART" id="SM00116">
    <property type="entry name" value="CBS"/>
    <property type="match status" value="2"/>
</dbReference>
<evidence type="ECO:0000313" key="5">
    <source>
        <dbReference type="Proteomes" id="UP000177811"/>
    </source>
</evidence>
<proteinExistence type="predicted"/>
<dbReference type="Proteomes" id="UP000177811">
    <property type="component" value="Unassembled WGS sequence"/>
</dbReference>
<dbReference type="EMBL" id="MHQL01000004">
    <property type="protein sequence ID" value="OHA03974.1"/>
    <property type="molecule type" value="Genomic_DNA"/>
</dbReference>
<dbReference type="Pfam" id="PF00571">
    <property type="entry name" value="CBS"/>
    <property type="match status" value="2"/>
</dbReference>
<evidence type="ECO:0000256" key="2">
    <source>
        <dbReference type="PROSITE-ProRule" id="PRU00703"/>
    </source>
</evidence>
<reference evidence="4 5" key="1">
    <citation type="journal article" date="2016" name="Nat. Commun.">
        <title>Thousands of microbial genomes shed light on interconnected biogeochemical processes in an aquifer system.</title>
        <authorList>
            <person name="Anantharaman K."/>
            <person name="Brown C.T."/>
            <person name="Hug L.A."/>
            <person name="Sharon I."/>
            <person name="Castelle C.J."/>
            <person name="Probst A.J."/>
            <person name="Thomas B.C."/>
            <person name="Singh A."/>
            <person name="Wilkins M.J."/>
            <person name="Karaoz U."/>
            <person name="Brodie E.L."/>
            <person name="Williams K.H."/>
            <person name="Hubbard S.S."/>
            <person name="Banfield J.F."/>
        </authorList>
    </citation>
    <scope>NUCLEOTIDE SEQUENCE [LARGE SCALE GENOMIC DNA]</scope>
</reference>
<dbReference type="PANTHER" id="PTHR43080:SF26">
    <property type="entry name" value="REGULATORY PROTEIN"/>
    <property type="match status" value="1"/>
</dbReference>
<sequence length="186" mass="21041">MEIIFVKDFMTREVITVAPETPVQEVVKTLFIRGLNGLPVKDKDGLLLGLITDYDFMAKGSPIYFSPLGRVIKELKDFRQDEGEIDKKIQEMLSGTAKDIMNTDPLTLSPNNSLQEAAELFLRHHRINPVPVVDGQGKIVGIISRSDFIKLYADPVFWSRFLVDHDHNDPPHAHMHREGGGKEHVQ</sequence>
<dbReference type="PANTHER" id="PTHR43080">
    <property type="entry name" value="CBS DOMAIN-CONTAINING PROTEIN CBSX3, MITOCHONDRIAL"/>
    <property type="match status" value="1"/>
</dbReference>
<dbReference type="AlphaFoldDB" id="A0A1G2KXN9"/>
<dbReference type="InterPro" id="IPR051257">
    <property type="entry name" value="Diverse_CBS-Domain"/>
</dbReference>
<dbReference type="Gene3D" id="3.10.580.10">
    <property type="entry name" value="CBS-domain"/>
    <property type="match status" value="1"/>
</dbReference>
<accession>A0A1G2KXN9</accession>
<keyword evidence="1 2" id="KW-0129">CBS domain</keyword>
<protein>
    <recommendedName>
        <fullName evidence="3">CBS domain-containing protein</fullName>
    </recommendedName>
</protein>
<dbReference type="SUPFAM" id="SSF54631">
    <property type="entry name" value="CBS-domain pair"/>
    <property type="match status" value="1"/>
</dbReference>
<feature type="domain" description="CBS" evidence="3">
    <location>
        <begin position="101"/>
        <end position="159"/>
    </location>
</feature>
<name>A0A1G2KXN9_9BACT</name>
<dbReference type="InterPro" id="IPR000644">
    <property type="entry name" value="CBS_dom"/>
</dbReference>
<dbReference type="InterPro" id="IPR046342">
    <property type="entry name" value="CBS_dom_sf"/>
</dbReference>
<evidence type="ECO:0000259" key="3">
    <source>
        <dbReference type="PROSITE" id="PS51371"/>
    </source>
</evidence>
<comment type="caution">
    <text evidence="4">The sequence shown here is derived from an EMBL/GenBank/DDBJ whole genome shotgun (WGS) entry which is preliminary data.</text>
</comment>
<evidence type="ECO:0000313" key="4">
    <source>
        <dbReference type="EMBL" id="OHA03974.1"/>
    </source>
</evidence>